<comment type="caution">
    <text evidence="3">The sequence shown here is derived from an EMBL/GenBank/DDBJ whole genome shotgun (WGS) entry which is preliminary data.</text>
</comment>
<feature type="region of interest" description="Disordered" evidence="2">
    <location>
        <begin position="59"/>
        <end position="89"/>
    </location>
</feature>
<protein>
    <submittedName>
        <fullName evidence="3">Uncharacterized protein</fullName>
    </submittedName>
</protein>
<feature type="coiled-coil region" evidence="1">
    <location>
        <begin position="104"/>
        <end position="181"/>
    </location>
</feature>
<dbReference type="EMBL" id="JABEVY010000420">
    <property type="protein sequence ID" value="KAF5233167.1"/>
    <property type="molecule type" value="Genomic_DNA"/>
</dbReference>
<sequence length="184" mass="20850">MVSNQRSMRQGHITVATLDPVPHPSPGMPFIRNLHQCRGSGRRSHVDRGVAADDVVPAHDDFAPMDMDDTPRSREPVRQDSLSRPHLETPGEAMLGLGLAMDGIRQLRQDNAHLRQQLEDEILKRHRQINNLKTDQALAVAAFQESKAEQARLIDDLKARLETRETEARRFSERLAELEARQSE</sequence>
<proteinExistence type="predicted"/>
<dbReference type="AlphaFoldDB" id="A0A8H5DRR1"/>
<dbReference type="Proteomes" id="UP000573603">
    <property type="component" value="Unassembled WGS sequence"/>
</dbReference>
<keyword evidence="1" id="KW-0175">Coiled coil</keyword>
<feature type="compositionally biased region" description="Basic and acidic residues" evidence="2">
    <location>
        <begin position="69"/>
        <end position="89"/>
    </location>
</feature>
<organism evidence="3 4">
    <name type="scientific">Fusarium anthophilum</name>
    <dbReference type="NCBI Taxonomy" id="48485"/>
    <lineage>
        <taxon>Eukaryota</taxon>
        <taxon>Fungi</taxon>
        <taxon>Dikarya</taxon>
        <taxon>Ascomycota</taxon>
        <taxon>Pezizomycotina</taxon>
        <taxon>Sordariomycetes</taxon>
        <taxon>Hypocreomycetidae</taxon>
        <taxon>Hypocreales</taxon>
        <taxon>Nectriaceae</taxon>
        <taxon>Fusarium</taxon>
        <taxon>Fusarium fujikuroi species complex</taxon>
    </lineage>
</organism>
<name>A0A8H5DRR1_9HYPO</name>
<evidence type="ECO:0000256" key="2">
    <source>
        <dbReference type="SAM" id="MobiDB-lite"/>
    </source>
</evidence>
<evidence type="ECO:0000256" key="1">
    <source>
        <dbReference type="SAM" id="Coils"/>
    </source>
</evidence>
<gene>
    <name evidence="3" type="ORF">FANTH_12643</name>
</gene>
<feature type="region of interest" description="Disordered" evidence="2">
    <location>
        <begin position="1"/>
        <end position="21"/>
    </location>
</feature>
<evidence type="ECO:0000313" key="4">
    <source>
        <dbReference type="Proteomes" id="UP000573603"/>
    </source>
</evidence>
<keyword evidence="4" id="KW-1185">Reference proteome</keyword>
<accession>A0A8H5DRR1</accession>
<reference evidence="3 4" key="1">
    <citation type="journal article" date="2020" name="BMC Genomics">
        <title>Correction to: Identification and distribution of gene clusters required for synthesis of sphingolipid metabolism inhibitors in diverse species of the filamentous fungus Fusarium.</title>
        <authorList>
            <person name="Kim H.S."/>
            <person name="Lohmar J.M."/>
            <person name="Busman M."/>
            <person name="Brown D.W."/>
            <person name="Naumann T.A."/>
            <person name="Divon H.H."/>
            <person name="Lysoe E."/>
            <person name="Uhlig S."/>
            <person name="Proctor R.H."/>
        </authorList>
    </citation>
    <scope>NUCLEOTIDE SEQUENCE [LARGE SCALE GENOMIC DNA]</scope>
    <source>
        <strain evidence="3 4">NRRL 25214</strain>
    </source>
</reference>
<evidence type="ECO:0000313" key="3">
    <source>
        <dbReference type="EMBL" id="KAF5233167.1"/>
    </source>
</evidence>